<dbReference type="Pfam" id="PF12796">
    <property type="entry name" value="Ank_2"/>
    <property type="match status" value="1"/>
</dbReference>
<feature type="repeat" description="ANK" evidence="1">
    <location>
        <begin position="9"/>
        <end position="42"/>
    </location>
</feature>
<feature type="non-terminal residue" evidence="3">
    <location>
        <position position="52"/>
    </location>
</feature>
<keyword evidence="1" id="KW-0040">ANK repeat</keyword>
<sequence length="52" mass="5555">VNPDMADNGGRTPLSWAAEYGKEEAVIMLLNRSDVDPDMADNSGQTPLSYAA</sequence>
<dbReference type="EMBL" id="ML120493">
    <property type="protein sequence ID" value="RPA91545.1"/>
    <property type="molecule type" value="Genomic_DNA"/>
</dbReference>
<feature type="region of interest" description="Disordered" evidence="2">
    <location>
        <begin position="33"/>
        <end position="52"/>
    </location>
</feature>
<gene>
    <name evidence="3" type="ORF">L873DRAFT_1597254</name>
</gene>
<evidence type="ECO:0000313" key="4">
    <source>
        <dbReference type="Proteomes" id="UP000276215"/>
    </source>
</evidence>
<evidence type="ECO:0000256" key="1">
    <source>
        <dbReference type="PROSITE-ProRule" id="PRU00023"/>
    </source>
</evidence>
<reference evidence="3 4" key="1">
    <citation type="journal article" date="2018" name="Nat. Ecol. Evol.">
        <title>Pezizomycetes genomes reveal the molecular basis of ectomycorrhizal truffle lifestyle.</title>
        <authorList>
            <person name="Murat C."/>
            <person name="Payen T."/>
            <person name="Noel B."/>
            <person name="Kuo A."/>
            <person name="Morin E."/>
            <person name="Chen J."/>
            <person name="Kohler A."/>
            <person name="Krizsan K."/>
            <person name="Balestrini R."/>
            <person name="Da Silva C."/>
            <person name="Montanini B."/>
            <person name="Hainaut M."/>
            <person name="Levati E."/>
            <person name="Barry K.W."/>
            <person name="Belfiori B."/>
            <person name="Cichocki N."/>
            <person name="Clum A."/>
            <person name="Dockter R.B."/>
            <person name="Fauchery L."/>
            <person name="Guy J."/>
            <person name="Iotti M."/>
            <person name="Le Tacon F."/>
            <person name="Lindquist E.A."/>
            <person name="Lipzen A."/>
            <person name="Malagnac F."/>
            <person name="Mello A."/>
            <person name="Molinier V."/>
            <person name="Miyauchi S."/>
            <person name="Poulain J."/>
            <person name="Riccioni C."/>
            <person name="Rubini A."/>
            <person name="Sitrit Y."/>
            <person name="Splivallo R."/>
            <person name="Traeger S."/>
            <person name="Wang M."/>
            <person name="Zifcakova L."/>
            <person name="Wipf D."/>
            <person name="Zambonelli A."/>
            <person name="Paolocci F."/>
            <person name="Nowrousian M."/>
            <person name="Ottonello S."/>
            <person name="Baldrian P."/>
            <person name="Spatafora J.W."/>
            <person name="Henrissat B."/>
            <person name="Nagy L.G."/>
            <person name="Aury J.M."/>
            <person name="Wincker P."/>
            <person name="Grigoriev I.V."/>
            <person name="Bonfante P."/>
            <person name="Martin F.M."/>
        </authorList>
    </citation>
    <scope>NUCLEOTIDE SEQUENCE [LARGE SCALE GENOMIC DNA]</scope>
    <source>
        <strain evidence="3 4">120613-1</strain>
    </source>
</reference>
<name>A0A3N4J0A5_9PEZI</name>
<evidence type="ECO:0000313" key="3">
    <source>
        <dbReference type="EMBL" id="RPA91545.1"/>
    </source>
</evidence>
<dbReference type="AlphaFoldDB" id="A0A3N4J0A5"/>
<proteinExistence type="predicted"/>
<dbReference type="PROSITE" id="PS50088">
    <property type="entry name" value="ANK_REPEAT"/>
    <property type="match status" value="1"/>
</dbReference>
<feature type="compositionally biased region" description="Polar residues" evidence="2">
    <location>
        <begin position="42"/>
        <end position="52"/>
    </location>
</feature>
<dbReference type="SUPFAM" id="SSF48403">
    <property type="entry name" value="Ankyrin repeat"/>
    <property type="match status" value="1"/>
</dbReference>
<feature type="non-terminal residue" evidence="3">
    <location>
        <position position="1"/>
    </location>
</feature>
<dbReference type="Proteomes" id="UP000276215">
    <property type="component" value="Unassembled WGS sequence"/>
</dbReference>
<evidence type="ECO:0000256" key="2">
    <source>
        <dbReference type="SAM" id="MobiDB-lite"/>
    </source>
</evidence>
<dbReference type="InterPro" id="IPR002110">
    <property type="entry name" value="Ankyrin_rpt"/>
</dbReference>
<accession>A0A3N4J0A5</accession>
<dbReference type="SMART" id="SM00248">
    <property type="entry name" value="ANK"/>
    <property type="match status" value="1"/>
</dbReference>
<keyword evidence="4" id="KW-1185">Reference proteome</keyword>
<dbReference type="STRING" id="1336337.A0A3N4J0A5"/>
<dbReference type="InterPro" id="IPR036770">
    <property type="entry name" value="Ankyrin_rpt-contain_sf"/>
</dbReference>
<organism evidence="3 4">
    <name type="scientific">Choiromyces venosus 120613-1</name>
    <dbReference type="NCBI Taxonomy" id="1336337"/>
    <lineage>
        <taxon>Eukaryota</taxon>
        <taxon>Fungi</taxon>
        <taxon>Dikarya</taxon>
        <taxon>Ascomycota</taxon>
        <taxon>Pezizomycotina</taxon>
        <taxon>Pezizomycetes</taxon>
        <taxon>Pezizales</taxon>
        <taxon>Tuberaceae</taxon>
        <taxon>Choiromyces</taxon>
    </lineage>
</organism>
<dbReference type="Gene3D" id="1.25.40.20">
    <property type="entry name" value="Ankyrin repeat-containing domain"/>
    <property type="match status" value="1"/>
</dbReference>
<protein>
    <submittedName>
        <fullName evidence="3">Uncharacterized protein</fullName>
    </submittedName>
</protein>
<dbReference type="OrthoDB" id="341259at2759"/>